<dbReference type="PROSITE" id="PS51485">
    <property type="entry name" value="PHYTOCYANIN"/>
    <property type="match status" value="1"/>
</dbReference>
<dbReference type="EMBL" id="CM000138">
    <property type="protein sequence ID" value="EEE55377.1"/>
    <property type="molecule type" value="Genomic_DNA"/>
</dbReference>
<dbReference type="SUPFAM" id="SSF49503">
    <property type="entry name" value="Cupredoxins"/>
    <property type="match status" value="1"/>
</dbReference>
<evidence type="ECO:0000259" key="2">
    <source>
        <dbReference type="PROSITE" id="PS51485"/>
    </source>
</evidence>
<reference evidence="3" key="2">
    <citation type="submission" date="2008-12" db="EMBL/GenBank/DDBJ databases">
        <title>Improved gene annotation of the rice (Oryza sativa) genomes.</title>
        <authorList>
            <person name="Wang J."/>
            <person name="Li R."/>
            <person name="Fan W."/>
            <person name="Huang Q."/>
            <person name="Zhang J."/>
            <person name="Zhou Y."/>
            <person name="Hu Y."/>
            <person name="Zi S."/>
            <person name="Li J."/>
            <person name="Ni P."/>
            <person name="Zheng H."/>
            <person name="Zhang Y."/>
            <person name="Zhao M."/>
            <person name="Hao Q."/>
            <person name="McDermott J."/>
            <person name="Samudrala R."/>
            <person name="Kristiansen K."/>
            <person name="Wong G.K.-S."/>
        </authorList>
    </citation>
    <scope>NUCLEOTIDE SEQUENCE</scope>
</reference>
<organism evidence="3">
    <name type="scientific">Oryza sativa subsp. japonica</name>
    <name type="common">Rice</name>
    <dbReference type="NCBI Taxonomy" id="39947"/>
    <lineage>
        <taxon>Eukaryota</taxon>
        <taxon>Viridiplantae</taxon>
        <taxon>Streptophyta</taxon>
        <taxon>Embryophyta</taxon>
        <taxon>Tracheophyta</taxon>
        <taxon>Spermatophyta</taxon>
        <taxon>Magnoliopsida</taxon>
        <taxon>Liliopsida</taxon>
        <taxon>Poales</taxon>
        <taxon>Poaceae</taxon>
        <taxon>BOP clade</taxon>
        <taxon>Oryzoideae</taxon>
        <taxon>Oryzeae</taxon>
        <taxon>Oryzinae</taxon>
        <taxon>Oryza</taxon>
        <taxon>Oryza sativa</taxon>
    </lineage>
</organism>
<dbReference type="GO" id="GO:0009055">
    <property type="term" value="F:electron transfer activity"/>
    <property type="evidence" value="ECO:0007669"/>
    <property type="project" value="InterPro"/>
</dbReference>
<name>B9EZN3_ORYSJ</name>
<dbReference type="Gene3D" id="2.60.40.420">
    <property type="entry name" value="Cupredoxins - blue copper proteins"/>
    <property type="match status" value="1"/>
</dbReference>
<dbReference type="AlphaFoldDB" id="B9EZN3"/>
<dbReference type="Pfam" id="PF02298">
    <property type="entry name" value="Cu_bind_like"/>
    <property type="match status" value="1"/>
</dbReference>
<feature type="chain" id="PRO_5002883588" description="Phytocyanin domain-containing protein" evidence="1">
    <location>
        <begin position="29"/>
        <end position="228"/>
    </location>
</feature>
<dbReference type="InterPro" id="IPR003245">
    <property type="entry name" value="Phytocyanin_dom"/>
</dbReference>
<evidence type="ECO:0000313" key="3">
    <source>
        <dbReference type="EMBL" id="EEE55377.1"/>
    </source>
</evidence>
<feature type="domain" description="Phytocyanin" evidence="2">
    <location>
        <begin position="29"/>
        <end position="140"/>
    </location>
</feature>
<dbReference type="InterPro" id="IPR008972">
    <property type="entry name" value="Cupredoxin"/>
</dbReference>
<proteinExistence type="predicted"/>
<keyword evidence="1" id="KW-0732">Signal</keyword>
<sequence length="228" mass="25865">MEASRRWPYAAWFMAVLGLVAVFSSSEAYVFYAGGRDGWVVDPAESFNYWAERNRFQVNDTIVFLHDDEVGGSVLQVTEGDFDTCSTGNPVQRLEDVAAGRSVFPVRQDKISRHSLSQIRTIDHTDDHTDGSAFDSEPNTENLNLVFMAIELEQDMVLAMANDKLSVWITKNCMMRLMEKHHLIQVMMKSGSTHQKGNLEDNVLNHLSMENDSLEEHQLGTRIMNIPH</sequence>
<gene>
    <name evidence="3" type="ORF">OsJ_03446</name>
</gene>
<feature type="signal peptide" evidence="1">
    <location>
        <begin position="1"/>
        <end position="28"/>
    </location>
</feature>
<accession>B9EZN3</accession>
<reference evidence="3" key="1">
    <citation type="journal article" date="2005" name="PLoS Biol.">
        <title>The genomes of Oryza sativa: a history of duplications.</title>
        <authorList>
            <person name="Yu J."/>
            <person name="Wang J."/>
            <person name="Lin W."/>
            <person name="Li S."/>
            <person name="Li H."/>
            <person name="Zhou J."/>
            <person name="Ni P."/>
            <person name="Dong W."/>
            <person name="Hu S."/>
            <person name="Zeng C."/>
            <person name="Zhang J."/>
            <person name="Zhang Y."/>
            <person name="Li R."/>
            <person name="Xu Z."/>
            <person name="Li S."/>
            <person name="Li X."/>
            <person name="Zheng H."/>
            <person name="Cong L."/>
            <person name="Lin L."/>
            <person name="Yin J."/>
            <person name="Geng J."/>
            <person name="Li G."/>
            <person name="Shi J."/>
            <person name="Liu J."/>
            <person name="Lv H."/>
            <person name="Li J."/>
            <person name="Wang J."/>
            <person name="Deng Y."/>
            <person name="Ran L."/>
            <person name="Shi X."/>
            <person name="Wang X."/>
            <person name="Wu Q."/>
            <person name="Li C."/>
            <person name="Ren X."/>
            <person name="Wang J."/>
            <person name="Wang X."/>
            <person name="Li D."/>
            <person name="Liu D."/>
            <person name="Zhang X."/>
            <person name="Ji Z."/>
            <person name="Zhao W."/>
            <person name="Sun Y."/>
            <person name="Zhang Z."/>
            <person name="Bao J."/>
            <person name="Han Y."/>
            <person name="Dong L."/>
            <person name="Ji J."/>
            <person name="Chen P."/>
            <person name="Wu S."/>
            <person name="Liu J."/>
            <person name="Xiao Y."/>
            <person name="Bu D."/>
            <person name="Tan J."/>
            <person name="Yang L."/>
            <person name="Ye C."/>
            <person name="Zhang J."/>
            <person name="Xu J."/>
            <person name="Zhou Y."/>
            <person name="Yu Y."/>
            <person name="Zhang B."/>
            <person name="Zhuang S."/>
            <person name="Wei H."/>
            <person name="Liu B."/>
            <person name="Lei M."/>
            <person name="Yu H."/>
            <person name="Li Y."/>
            <person name="Xu H."/>
            <person name="Wei S."/>
            <person name="He X."/>
            <person name="Fang L."/>
            <person name="Zhang Z."/>
            <person name="Zhang Y."/>
            <person name="Huang X."/>
            <person name="Su Z."/>
            <person name="Tong W."/>
            <person name="Li J."/>
            <person name="Tong Z."/>
            <person name="Li S."/>
            <person name="Ye J."/>
            <person name="Wang L."/>
            <person name="Fang L."/>
            <person name="Lei T."/>
            <person name="Chen C."/>
            <person name="Chen H."/>
            <person name="Xu Z."/>
            <person name="Li H."/>
            <person name="Huang H."/>
            <person name="Zhang F."/>
            <person name="Xu H."/>
            <person name="Li N."/>
            <person name="Zhao C."/>
            <person name="Li S."/>
            <person name="Dong L."/>
            <person name="Huang Y."/>
            <person name="Li L."/>
            <person name="Xi Y."/>
            <person name="Qi Q."/>
            <person name="Li W."/>
            <person name="Zhang B."/>
            <person name="Hu W."/>
            <person name="Zhang Y."/>
            <person name="Tian X."/>
            <person name="Jiao Y."/>
            <person name="Liang X."/>
            <person name="Jin J."/>
            <person name="Gao L."/>
            <person name="Zheng W."/>
            <person name="Hao B."/>
            <person name="Liu S."/>
            <person name="Wang W."/>
            <person name="Yuan L."/>
            <person name="Cao M."/>
            <person name="McDermott J."/>
            <person name="Samudrala R."/>
            <person name="Wang J."/>
            <person name="Wong G.K."/>
            <person name="Yang H."/>
        </authorList>
    </citation>
    <scope>NUCLEOTIDE SEQUENCE [LARGE SCALE GENOMIC DNA]</scope>
</reference>
<dbReference type="Proteomes" id="UP000007752">
    <property type="component" value="Chromosome 1"/>
</dbReference>
<protein>
    <recommendedName>
        <fullName evidence="2">Phytocyanin domain-containing protein</fullName>
    </recommendedName>
</protein>
<evidence type="ECO:0000256" key="1">
    <source>
        <dbReference type="SAM" id="SignalP"/>
    </source>
</evidence>